<evidence type="ECO:0000256" key="6">
    <source>
        <dbReference type="ARBA" id="ARBA00022801"/>
    </source>
</evidence>
<evidence type="ECO:0000256" key="1">
    <source>
        <dbReference type="ARBA" id="ARBA00012493"/>
    </source>
</evidence>
<dbReference type="InterPro" id="IPR043128">
    <property type="entry name" value="Rev_trsase/Diguanyl_cyclase"/>
</dbReference>
<sequence length="773" mass="88513">MRHLGTVLQRLRKANLRLNKDKCSFFKRRLKYLGHVISGNGIHTDPDKIAAVRNLKPPAGVKELRRCIGMASWYRRFVPNFSEIVEPMTALLRKDRQWKWSEEQEKAFEELKIRLTEAPVLACPDFSEKFSLQTDASEQGLGAVLTQKIRDEERVIAYASRRLSKAEENYSVTEKECLAIVWSIRKLRCYLEGYRFDVITDHLALKWINSIDNPTGRIARWALELQQYQFDIRYRRGKQNVVADALSRQPLELLHQALEEESQCKWIRKMLARIRQQPGKYEDYRSESGQLYRRLHTVPEEEDSTPWKLCVAAEHRRRVLKECHDHPTAGHLGIRKTSTRVAQKYYWPGLFREVARYVRQCVVCQKYKIYSNRHDDADTPDTQRRNQSGTGYLARNDAPNEACVAAPPGHIRFRNPDVLRGTTHRTRRAWLLLLDASASGTRMSCEERHTERGVRGCFSWTHPLQEPGYLARNDAPNEACVAASPGRIRFRNPDVLRGTTHRTRRAWLLLLDPSASGTRISCEERRTERGVRGCSSWTHPLQEPGCPARNDAPNEACVAASPGRIRFRNPDVLRGTTHRTRRAWLLLLDPSASGTRISCEERRTERGVRGCSSWTHPLQEPGCPARNDAPNEACVAASPGPIRFRNPDILRGTTHRTRRAWLLLLDTSASGTRMSCEERRTERGVRGCFSWTHPLQEPGYPARDDAPNEACVAASPGHIRFRDPDILRRTTHQTKRAWLFLQGQTATVIAPKGPTKADILEILIKSITAPPHS</sequence>
<evidence type="ECO:0000256" key="8">
    <source>
        <dbReference type="SAM" id="Coils"/>
    </source>
</evidence>
<evidence type="ECO:0000256" key="3">
    <source>
        <dbReference type="ARBA" id="ARBA00022695"/>
    </source>
</evidence>
<keyword evidence="6" id="KW-0378">Hydrolase</keyword>
<evidence type="ECO:0000313" key="13">
    <source>
        <dbReference type="RefSeq" id="XP_033236139.1"/>
    </source>
</evidence>
<dbReference type="PANTHER" id="PTHR37984">
    <property type="entry name" value="PROTEIN CBG26694"/>
    <property type="match status" value="1"/>
</dbReference>
<keyword evidence="5" id="KW-0255">Endonuclease</keyword>
<feature type="coiled-coil region" evidence="8">
    <location>
        <begin position="149"/>
        <end position="176"/>
    </location>
</feature>
<keyword evidence="8" id="KW-0175">Coiled coil</keyword>
<dbReference type="PANTHER" id="PTHR37984:SF5">
    <property type="entry name" value="PROTEIN NYNRIN-LIKE"/>
    <property type="match status" value="1"/>
</dbReference>
<dbReference type="InParanoid" id="A0A6I8W047"/>
<dbReference type="InterPro" id="IPR043502">
    <property type="entry name" value="DNA/RNA_pol_sf"/>
</dbReference>
<name>A0A6I8W047_DROPS</name>
<dbReference type="Pfam" id="PF17917">
    <property type="entry name" value="RT_RNaseH"/>
    <property type="match status" value="1"/>
</dbReference>
<dbReference type="AlphaFoldDB" id="A0A6I8W047"/>
<gene>
    <name evidence="13" type="primary">LOC117184088</name>
</gene>
<dbReference type="EC" id="2.7.7.49" evidence="1"/>
<keyword evidence="2" id="KW-0808">Transferase</keyword>
<evidence type="ECO:0000259" key="10">
    <source>
        <dbReference type="Pfam" id="PF17917"/>
    </source>
</evidence>
<dbReference type="FunFam" id="1.10.340.70:FF:000001">
    <property type="entry name" value="Retrovirus-related Pol polyprotein from transposon gypsy-like Protein"/>
    <property type="match status" value="1"/>
</dbReference>
<dbReference type="InterPro" id="IPR050951">
    <property type="entry name" value="Retrovirus_Pol_polyprotein"/>
</dbReference>
<dbReference type="SUPFAM" id="SSF56672">
    <property type="entry name" value="DNA/RNA polymerases"/>
    <property type="match status" value="1"/>
</dbReference>
<dbReference type="InterPro" id="IPR041588">
    <property type="entry name" value="Integrase_H2C2"/>
</dbReference>
<proteinExistence type="predicted"/>
<dbReference type="FunFam" id="3.30.70.270:FF:000026">
    <property type="entry name" value="Transposon Ty3-G Gag-Pol polyprotein"/>
    <property type="match status" value="1"/>
</dbReference>
<dbReference type="GO" id="GO:0016787">
    <property type="term" value="F:hydrolase activity"/>
    <property type="evidence" value="ECO:0007669"/>
    <property type="project" value="UniProtKB-KW"/>
</dbReference>
<dbReference type="RefSeq" id="XP_033236139.1">
    <property type="nucleotide sequence ID" value="XM_033380248.1"/>
</dbReference>
<evidence type="ECO:0000256" key="7">
    <source>
        <dbReference type="ARBA" id="ARBA00022918"/>
    </source>
</evidence>
<dbReference type="Proteomes" id="UP000001819">
    <property type="component" value="Chromosome 4"/>
</dbReference>
<accession>A0A6I8W047</accession>
<evidence type="ECO:0000256" key="5">
    <source>
        <dbReference type="ARBA" id="ARBA00022759"/>
    </source>
</evidence>
<dbReference type="CDD" id="cd09274">
    <property type="entry name" value="RNase_HI_RT_Ty3"/>
    <property type="match status" value="1"/>
</dbReference>
<feature type="region of interest" description="Disordered" evidence="9">
    <location>
        <begin position="374"/>
        <end position="394"/>
    </location>
</feature>
<dbReference type="InterPro" id="IPR041373">
    <property type="entry name" value="RT_RNaseH"/>
</dbReference>
<evidence type="ECO:0000313" key="12">
    <source>
        <dbReference type="Proteomes" id="UP000001819"/>
    </source>
</evidence>
<dbReference type="Gene3D" id="1.10.340.70">
    <property type="match status" value="1"/>
</dbReference>
<protein>
    <recommendedName>
        <fullName evidence="1">RNA-directed DNA polymerase</fullName>
        <ecNumber evidence="1">2.7.7.49</ecNumber>
    </recommendedName>
</protein>
<evidence type="ECO:0000259" key="11">
    <source>
        <dbReference type="Pfam" id="PF17921"/>
    </source>
</evidence>
<keyword evidence="7" id="KW-0695">RNA-directed DNA polymerase</keyword>
<organism evidence="12 13">
    <name type="scientific">Drosophila pseudoobscura pseudoobscura</name>
    <name type="common">Fruit fly</name>
    <dbReference type="NCBI Taxonomy" id="46245"/>
    <lineage>
        <taxon>Eukaryota</taxon>
        <taxon>Metazoa</taxon>
        <taxon>Ecdysozoa</taxon>
        <taxon>Arthropoda</taxon>
        <taxon>Hexapoda</taxon>
        <taxon>Insecta</taxon>
        <taxon>Pterygota</taxon>
        <taxon>Neoptera</taxon>
        <taxon>Endopterygota</taxon>
        <taxon>Diptera</taxon>
        <taxon>Brachycera</taxon>
        <taxon>Muscomorpha</taxon>
        <taxon>Ephydroidea</taxon>
        <taxon>Drosophilidae</taxon>
        <taxon>Drosophila</taxon>
        <taxon>Sophophora</taxon>
    </lineage>
</organism>
<dbReference type="KEGG" id="dpo:117184088"/>
<dbReference type="Gene3D" id="3.30.70.270">
    <property type="match status" value="2"/>
</dbReference>
<evidence type="ECO:0000256" key="4">
    <source>
        <dbReference type="ARBA" id="ARBA00022722"/>
    </source>
</evidence>
<keyword evidence="12" id="KW-1185">Reference proteome</keyword>
<evidence type="ECO:0000256" key="9">
    <source>
        <dbReference type="SAM" id="MobiDB-lite"/>
    </source>
</evidence>
<dbReference type="GO" id="GO:0003964">
    <property type="term" value="F:RNA-directed DNA polymerase activity"/>
    <property type="evidence" value="ECO:0007669"/>
    <property type="project" value="UniProtKB-KW"/>
</dbReference>
<dbReference type="Pfam" id="PF17921">
    <property type="entry name" value="Integrase_H2C2"/>
    <property type="match status" value="1"/>
</dbReference>
<feature type="domain" description="Integrase zinc-binding" evidence="11">
    <location>
        <begin position="313"/>
        <end position="368"/>
    </location>
</feature>
<keyword evidence="3" id="KW-0548">Nucleotidyltransferase</keyword>
<feature type="domain" description="Reverse transcriptase RNase H-like" evidence="10">
    <location>
        <begin position="125"/>
        <end position="228"/>
    </location>
</feature>
<feature type="compositionally biased region" description="Basic and acidic residues" evidence="9">
    <location>
        <begin position="374"/>
        <end position="384"/>
    </location>
</feature>
<evidence type="ECO:0000256" key="2">
    <source>
        <dbReference type="ARBA" id="ARBA00022679"/>
    </source>
</evidence>
<reference evidence="13" key="1">
    <citation type="submission" date="2025-08" db="UniProtKB">
        <authorList>
            <consortium name="RefSeq"/>
        </authorList>
    </citation>
    <scope>IDENTIFICATION</scope>
    <source>
        <strain evidence="13">MV-25-SWS-2005</strain>
        <tissue evidence="13">Whole body</tissue>
    </source>
</reference>
<dbReference type="GO" id="GO:0004519">
    <property type="term" value="F:endonuclease activity"/>
    <property type="evidence" value="ECO:0007669"/>
    <property type="project" value="UniProtKB-KW"/>
</dbReference>
<keyword evidence="4" id="KW-0540">Nuclease</keyword>